<dbReference type="Gene3D" id="3.30.565.10">
    <property type="entry name" value="Histidine kinase-like ATPase, C-terminal domain"/>
    <property type="match status" value="1"/>
</dbReference>
<evidence type="ECO:0000256" key="3">
    <source>
        <dbReference type="ARBA" id="ARBA00022553"/>
    </source>
</evidence>
<dbReference type="SMART" id="SM00387">
    <property type="entry name" value="HATPase_c"/>
    <property type="match status" value="1"/>
</dbReference>
<dbReference type="EC" id="2.7.13.3" evidence="2"/>
<feature type="transmembrane region" description="Helical" evidence="9">
    <location>
        <begin position="135"/>
        <end position="154"/>
    </location>
</feature>
<dbReference type="InterPro" id="IPR036890">
    <property type="entry name" value="HATPase_C_sf"/>
</dbReference>
<reference evidence="11 12" key="1">
    <citation type="journal article" date="2016" name="C (Basel)">
        <title>Selective Growth of and Electricity Production by Marine Exoelectrogenic Bacteria in Self-Aggregated Hydrogel of Microbially Reduced Graphene Oxide.</title>
        <authorList>
            <person name="Yoshida N."/>
            <person name="Goto Y."/>
            <person name="Miyata Y."/>
        </authorList>
    </citation>
    <scope>NUCLEOTIDE SEQUENCE [LARGE SCALE GENOMIC DNA]</scope>
    <source>
        <strain evidence="11 12">NIT-T3</strain>
    </source>
</reference>
<dbReference type="InterPro" id="IPR005467">
    <property type="entry name" value="His_kinase_dom"/>
</dbReference>
<accession>A0ABN6DYZ3</accession>
<name>A0ABN6DYZ3_9BACT</name>
<evidence type="ECO:0000313" key="11">
    <source>
        <dbReference type="EMBL" id="BCR05262.1"/>
    </source>
</evidence>
<dbReference type="CDD" id="cd00082">
    <property type="entry name" value="HisKA"/>
    <property type="match status" value="1"/>
</dbReference>
<feature type="domain" description="Histidine kinase" evidence="10">
    <location>
        <begin position="483"/>
        <end position="682"/>
    </location>
</feature>
<evidence type="ECO:0000256" key="6">
    <source>
        <dbReference type="ARBA" id="ARBA00022777"/>
    </source>
</evidence>
<keyword evidence="3" id="KW-0597">Phosphoprotein</keyword>
<keyword evidence="12" id="KW-1185">Reference proteome</keyword>
<evidence type="ECO:0000256" key="2">
    <source>
        <dbReference type="ARBA" id="ARBA00012438"/>
    </source>
</evidence>
<dbReference type="NCBIfam" id="TIGR02916">
    <property type="entry name" value="PEP_his_kin"/>
    <property type="match status" value="1"/>
</dbReference>
<dbReference type="Proteomes" id="UP001319827">
    <property type="component" value="Chromosome"/>
</dbReference>
<evidence type="ECO:0000256" key="1">
    <source>
        <dbReference type="ARBA" id="ARBA00000085"/>
    </source>
</evidence>
<dbReference type="PANTHER" id="PTHR43065">
    <property type="entry name" value="SENSOR HISTIDINE KINASE"/>
    <property type="match status" value="1"/>
</dbReference>
<reference evidence="11 12" key="2">
    <citation type="journal article" date="2021" name="Int. J. Syst. Evol. Microbiol.">
        <title>Isolation and Polyphasic Characterization of Desulfuromonas versatilis sp. Nov., an Electrogenic Bacteria Capable of Versatile Metabolism Isolated from a Graphene Oxide-Reducing Enrichment Culture.</title>
        <authorList>
            <person name="Xie L."/>
            <person name="Yoshida N."/>
            <person name="Ishii S."/>
            <person name="Meng L."/>
        </authorList>
    </citation>
    <scope>NUCLEOTIDE SEQUENCE [LARGE SCALE GENOMIC DNA]</scope>
    <source>
        <strain evidence="11 12">NIT-T3</strain>
    </source>
</reference>
<feature type="transmembrane region" description="Helical" evidence="9">
    <location>
        <begin position="199"/>
        <end position="217"/>
    </location>
</feature>
<dbReference type="InterPro" id="IPR004358">
    <property type="entry name" value="Sig_transdc_His_kin-like_C"/>
</dbReference>
<dbReference type="PRINTS" id="PR00344">
    <property type="entry name" value="BCTRLSENSOR"/>
</dbReference>
<dbReference type="InterPro" id="IPR003594">
    <property type="entry name" value="HATPase_dom"/>
</dbReference>
<keyword evidence="9" id="KW-0472">Membrane</keyword>
<dbReference type="SMART" id="SM00065">
    <property type="entry name" value="GAF"/>
    <property type="match status" value="1"/>
</dbReference>
<evidence type="ECO:0000256" key="8">
    <source>
        <dbReference type="ARBA" id="ARBA00023012"/>
    </source>
</evidence>
<dbReference type="RefSeq" id="WP_221248687.1">
    <property type="nucleotide sequence ID" value="NZ_AP024355.1"/>
</dbReference>
<feature type="transmembrane region" description="Helical" evidence="9">
    <location>
        <begin position="267"/>
        <end position="286"/>
    </location>
</feature>
<evidence type="ECO:0000256" key="5">
    <source>
        <dbReference type="ARBA" id="ARBA00022741"/>
    </source>
</evidence>
<proteinExistence type="predicted"/>
<dbReference type="Gene3D" id="3.30.450.40">
    <property type="match status" value="1"/>
</dbReference>
<sequence length="693" mass="76680">MLTNLPSITGIIAVFAFMAFLLVQKRRDIAVFSLLAGLAGFAALEILDLLCLYRTDDLRSLKKGALIAESLLPFCFLLFSLSFAREQAIRGFSWFSRVLLAGALSFPVFAALAPVERVFYSPDFAEERMLFLGPSGYFFYVGLMFYLAVALFHLERTLVALPRAVAWRIKLEIVGAGTVFGVLLLYYSQALLYRSLDMNLVPARSLLLALGVGMMGYSRLRRGEASAVRVSRDVAYRSLVVAAVGIYLVGLGLLGEGMRYLEFSAQRSVFVLVAVLAALAVLLVMLSERYRRKVKVFLHKHFYRAKFDYRKEWLRFTERLSSARSIVELQQAILGAYCETFAVQGALLFLADPEGERFEAVAGSQMGLPTRRFAGEGAFARHLADKDWVFNVADEHSAELADIEYFCREQGIELAVPLLFEKQLEGIVFLGQRINPGETLTYEDYDLMKVLAHQATSSLLSLHLSAQLSTAQEMAAMGKVSAFVMHDLKNLVSSLALVVDNAKSYLDDPEFQEDMLETLDGTVKKMKDLIARLKNMEGKSSLQLFPEDLLKTARDGIRLAGGDGIELSGEPVLTLIDAVEIQKVVLNLVVNAREACGGEVPVRVAVGSNGMGFVRVSDQGSGMSEEFIRTRLFRPFQTTKKKGFGIGLYQCRQVVEAHGGRIEVESREGEGAVFTVWVPLAEQELAAEGVEAV</sequence>
<keyword evidence="4" id="KW-0808">Transferase</keyword>
<feature type="transmembrane region" description="Helical" evidence="9">
    <location>
        <begin position="166"/>
        <end position="187"/>
    </location>
</feature>
<feature type="transmembrane region" description="Helical" evidence="9">
    <location>
        <begin position="65"/>
        <end position="83"/>
    </location>
</feature>
<keyword evidence="8" id="KW-0902">Two-component regulatory system</keyword>
<feature type="transmembrane region" description="Helical" evidence="9">
    <location>
        <begin position="6"/>
        <end position="23"/>
    </location>
</feature>
<dbReference type="GO" id="GO:0016301">
    <property type="term" value="F:kinase activity"/>
    <property type="evidence" value="ECO:0007669"/>
    <property type="project" value="UniProtKB-KW"/>
</dbReference>
<organism evidence="11 12">
    <name type="scientific">Desulfuromonas versatilis</name>
    <dbReference type="NCBI Taxonomy" id="2802975"/>
    <lineage>
        <taxon>Bacteria</taxon>
        <taxon>Pseudomonadati</taxon>
        <taxon>Thermodesulfobacteriota</taxon>
        <taxon>Desulfuromonadia</taxon>
        <taxon>Desulfuromonadales</taxon>
        <taxon>Desulfuromonadaceae</taxon>
        <taxon>Desulfuromonas</taxon>
    </lineage>
</organism>
<dbReference type="PROSITE" id="PS50109">
    <property type="entry name" value="HIS_KIN"/>
    <property type="match status" value="1"/>
</dbReference>
<feature type="transmembrane region" description="Helical" evidence="9">
    <location>
        <begin position="30"/>
        <end position="53"/>
    </location>
</feature>
<dbReference type="PANTHER" id="PTHR43065:SF46">
    <property type="entry name" value="C4-DICARBOXYLATE TRANSPORT SENSOR PROTEIN DCTB"/>
    <property type="match status" value="1"/>
</dbReference>
<dbReference type="InterPro" id="IPR029016">
    <property type="entry name" value="GAF-like_dom_sf"/>
</dbReference>
<dbReference type="SUPFAM" id="SSF55781">
    <property type="entry name" value="GAF domain-like"/>
    <property type="match status" value="1"/>
</dbReference>
<evidence type="ECO:0000256" key="9">
    <source>
        <dbReference type="SAM" id="Phobius"/>
    </source>
</evidence>
<keyword evidence="5" id="KW-0547">Nucleotide-binding</keyword>
<dbReference type="EMBL" id="AP024355">
    <property type="protein sequence ID" value="BCR05262.1"/>
    <property type="molecule type" value="Genomic_DNA"/>
</dbReference>
<dbReference type="InterPro" id="IPR003661">
    <property type="entry name" value="HisK_dim/P_dom"/>
</dbReference>
<dbReference type="Gene3D" id="1.10.287.130">
    <property type="match status" value="1"/>
</dbReference>
<evidence type="ECO:0000259" key="10">
    <source>
        <dbReference type="PROSITE" id="PS50109"/>
    </source>
</evidence>
<keyword evidence="9" id="KW-0812">Transmembrane</keyword>
<dbReference type="InterPro" id="IPR014265">
    <property type="entry name" value="XrtA/PrsK"/>
</dbReference>
<keyword evidence="9" id="KW-1133">Transmembrane helix</keyword>
<keyword evidence="7" id="KW-0067">ATP-binding</keyword>
<dbReference type="InterPro" id="IPR003018">
    <property type="entry name" value="GAF"/>
</dbReference>
<evidence type="ECO:0000256" key="4">
    <source>
        <dbReference type="ARBA" id="ARBA00022679"/>
    </source>
</evidence>
<protein>
    <recommendedName>
        <fullName evidence="2">histidine kinase</fullName>
        <ecNumber evidence="2">2.7.13.3</ecNumber>
    </recommendedName>
</protein>
<dbReference type="Pfam" id="PF13492">
    <property type="entry name" value="GAF_3"/>
    <property type="match status" value="1"/>
</dbReference>
<keyword evidence="6 11" id="KW-0418">Kinase</keyword>
<dbReference type="Pfam" id="PF02518">
    <property type="entry name" value="HATPase_c"/>
    <property type="match status" value="1"/>
</dbReference>
<dbReference type="SUPFAM" id="SSF55874">
    <property type="entry name" value="ATPase domain of HSP90 chaperone/DNA topoisomerase II/histidine kinase"/>
    <property type="match status" value="1"/>
</dbReference>
<evidence type="ECO:0000256" key="7">
    <source>
        <dbReference type="ARBA" id="ARBA00022840"/>
    </source>
</evidence>
<gene>
    <name evidence="11" type="ORF">DESUT3_23310</name>
</gene>
<feature type="transmembrane region" description="Helical" evidence="9">
    <location>
        <begin position="238"/>
        <end position="255"/>
    </location>
</feature>
<comment type="catalytic activity">
    <reaction evidence="1">
        <text>ATP + protein L-histidine = ADP + protein N-phospho-L-histidine.</text>
        <dbReference type="EC" id="2.7.13.3"/>
    </reaction>
</comment>
<feature type="transmembrane region" description="Helical" evidence="9">
    <location>
        <begin position="95"/>
        <end position="115"/>
    </location>
</feature>
<evidence type="ECO:0000313" key="12">
    <source>
        <dbReference type="Proteomes" id="UP001319827"/>
    </source>
</evidence>